<protein>
    <submittedName>
        <fullName evidence="6">Conjugal transfer protein</fullName>
    </submittedName>
</protein>
<keyword evidence="6" id="KW-0614">Plasmid</keyword>
<dbReference type="Pfam" id="PF05101">
    <property type="entry name" value="VirB3"/>
    <property type="match status" value="1"/>
</dbReference>
<dbReference type="KEGG" id="mei:Msip34_2906"/>
<proteinExistence type="predicted"/>
<dbReference type="NCBIfam" id="NF010395">
    <property type="entry name" value="PRK13823.1"/>
    <property type="match status" value="1"/>
</dbReference>
<keyword evidence="7" id="KW-1185">Reference proteome</keyword>
<dbReference type="Proteomes" id="UP000002743">
    <property type="component" value="Plasmid pMsip01"/>
</dbReference>
<gene>
    <name evidence="6" type="ordered locus">Msip34_2906</name>
</gene>
<accession>C6XES3</accession>
<keyword evidence="4 5" id="KW-0472">Membrane</keyword>
<feature type="transmembrane region" description="Helical" evidence="5">
    <location>
        <begin position="26"/>
        <end position="42"/>
    </location>
</feature>
<geneLocation type="plasmid" evidence="6 7">
    <name>pMsip01</name>
</geneLocation>
<evidence type="ECO:0000256" key="2">
    <source>
        <dbReference type="ARBA" id="ARBA00022692"/>
    </source>
</evidence>
<reference evidence="7" key="1">
    <citation type="submission" date="2009-07" db="EMBL/GenBank/DDBJ databases">
        <title>Complete sequence of plasmid 1 of Methylovorus sp. SIP3-4.</title>
        <authorList>
            <consortium name="US DOE Joint Genome Institute"/>
            <person name="Lucas S."/>
            <person name="Copeland A."/>
            <person name="Lapidus A."/>
            <person name="Glavina del Rio T."/>
            <person name="Tice H."/>
            <person name="Bruce D."/>
            <person name="Goodwin L."/>
            <person name="Pitluck S."/>
            <person name="Clum A."/>
            <person name="Larimer F."/>
            <person name="Land M."/>
            <person name="Hauser L."/>
            <person name="Kyrpides N."/>
            <person name="Mikhailova N."/>
            <person name="Kayluzhnaya M."/>
            <person name="Chistoserdova L."/>
        </authorList>
    </citation>
    <scope>NUCLEOTIDE SEQUENCE [LARGE SCALE GENOMIC DNA]</scope>
    <source>
        <strain evidence="7">SIP3-4</strain>
        <plasmid evidence="7">pMsip01</plasmid>
    </source>
</reference>
<sequence length="109" mass="12538">MSNQLHTSKIRSSLIRPLGWMGGERLLVLFALLLSIYFAFIYSLTVGLWQAAVVSLSIWGISMAVLTRMGKHDMQMLKVYWRHRKYKTFYPAKGRLNSPVREMGPFSGK</sequence>
<dbReference type="AlphaFoldDB" id="C6XES3"/>
<evidence type="ECO:0000256" key="5">
    <source>
        <dbReference type="SAM" id="Phobius"/>
    </source>
</evidence>
<comment type="subcellular location">
    <subcellularLocation>
        <location evidence="1">Membrane</location>
    </subcellularLocation>
</comment>
<dbReference type="InterPro" id="IPR007792">
    <property type="entry name" value="T4SS_VirB3/TrbD/AvhB"/>
</dbReference>
<keyword evidence="2 5" id="KW-0812">Transmembrane</keyword>
<keyword evidence="3 5" id="KW-1133">Transmembrane helix</keyword>
<name>C6XES3_METGS</name>
<dbReference type="HOGENOM" id="CLU_173974_1_0_4"/>
<dbReference type="EMBL" id="CP001675">
    <property type="protein sequence ID" value="ACT52130.1"/>
    <property type="molecule type" value="Genomic_DNA"/>
</dbReference>
<evidence type="ECO:0000256" key="4">
    <source>
        <dbReference type="ARBA" id="ARBA00023136"/>
    </source>
</evidence>
<dbReference type="GO" id="GO:0016020">
    <property type="term" value="C:membrane"/>
    <property type="evidence" value="ECO:0007669"/>
    <property type="project" value="UniProtKB-SubCell"/>
</dbReference>
<evidence type="ECO:0000256" key="1">
    <source>
        <dbReference type="ARBA" id="ARBA00004370"/>
    </source>
</evidence>
<reference evidence="6 7" key="2">
    <citation type="journal article" date="2011" name="J. Bacteriol.">
        <title>Genomes of three methylotrophs from a single niche uncover genetic and metabolic divergence of Methylophilaceae.</title>
        <authorList>
            <person name="Lapidus A."/>
            <person name="Clum A."/>
            <person name="Labutti K."/>
            <person name="Kaluzhnaya M.G."/>
            <person name="Lim S."/>
            <person name="Beck D.A."/>
            <person name="Glavina Del Rio T."/>
            <person name="Nolan M."/>
            <person name="Mavromatis K."/>
            <person name="Huntemann M."/>
            <person name="Lucas S."/>
            <person name="Lidstrom M.E."/>
            <person name="Ivanova N."/>
            <person name="Chistoserdova L."/>
        </authorList>
    </citation>
    <scope>NUCLEOTIDE SEQUENCE [LARGE SCALE GENOMIC DNA]</scope>
    <source>
        <strain evidence="6 7">SIP3-4</strain>
        <plasmid evidence="6 7">pMsip01</plasmid>
    </source>
</reference>
<organism evidence="6 7">
    <name type="scientific">Methylovorus glucosotrophus (strain SIP3-4)</name>
    <dbReference type="NCBI Taxonomy" id="582744"/>
    <lineage>
        <taxon>Bacteria</taxon>
        <taxon>Pseudomonadati</taxon>
        <taxon>Pseudomonadota</taxon>
        <taxon>Betaproteobacteria</taxon>
        <taxon>Nitrosomonadales</taxon>
        <taxon>Methylophilaceae</taxon>
        <taxon>Methylovorus</taxon>
    </lineage>
</organism>
<evidence type="ECO:0000313" key="6">
    <source>
        <dbReference type="EMBL" id="ACT52130.1"/>
    </source>
</evidence>
<feature type="transmembrane region" description="Helical" evidence="5">
    <location>
        <begin position="48"/>
        <end position="66"/>
    </location>
</feature>
<evidence type="ECO:0000313" key="7">
    <source>
        <dbReference type="Proteomes" id="UP000002743"/>
    </source>
</evidence>
<evidence type="ECO:0000256" key="3">
    <source>
        <dbReference type="ARBA" id="ARBA00022989"/>
    </source>
</evidence>